<dbReference type="STRING" id="913774.A0A0C3GC43"/>
<keyword evidence="3" id="KW-1185">Reference proteome</keyword>
<feature type="non-terminal residue" evidence="2">
    <location>
        <position position="135"/>
    </location>
</feature>
<dbReference type="Proteomes" id="UP000054321">
    <property type="component" value="Unassembled WGS sequence"/>
</dbReference>
<organism evidence="2 3">
    <name type="scientific">Oidiodendron maius (strain Zn)</name>
    <dbReference type="NCBI Taxonomy" id="913774"/>
    <lineage>
        <taxon>Eukaryota</taxon>
        <taxon>Fungi</taxon>
        <taxon>Dikarya</taxon>
        <taxon>Ascomycota</taxon>
        <taxon>Pezizomycotina</taxon>
        <taxon>Leotiomycetes</taxon>
        <taxon>Leotiomycetes incertae sedis</taxon>
        <taxon>Myxotrichaceae</taxon>
        <taxon>Oidiodendron</taxon>
    </lineage>
</organism>
<dbReference type="InterPro" id="IPR052895">
    <property type="entry name" value="HetReg/Transcr_Mod"/>
</dbReference>
<dbReference type="InParanoid" id="A0A0C3GC43"/>
<feature type="non-terminal residue" evidence="2">
    <location>
        <position position="1"/>
    </location>
</feature>
<dbReference type="Pfam" id="PF06985">
    <property type="entry name" value="HET"/>
    <property type="match status" value="1"/>
</dbReference>
<name>A0A0C3GC43_OIDMZ</name>
<dbReference type="AlphaFoldDB" id="A0A0C3GC43"/>
<feature type="domain" description="Heterokaryon incompatibility" evidence="1">
    <location>
        <begin position="1"/>
        <end position="130"/>
    </location>
</feature>
<dbReference type="EMBL" id="KN832893">
    <property type="protein sequence ID" value="KIM93725.1"/>
    <property type="molecule type" value="Genomic_DNA"/>
</dbReference>
<reference evidence="3" key="2">
    <citation type="submission" date="2015-01" db="EMBL/GenBank/DDBJ databases">
        <title>Evolutionary Origins and Diversification of the Mycorrhizal Mutualists.</title>
        <authorList>
            <consortium name="DOE Joint Genome Institute"/>
            <consortium name="Mycorrhizal Genomics Consortium"/>
            <person name="Kohler A."/>
            <person name="Kuo A."/>
            <person name="Nagy L.G."/>
            <person name="Floudas D."/>
            <person name="Copeland A."/>
            <person name="Barry K.W."/>
            <person name="Cichocki N."/>
            <person name="Veneault-Fourrey C."/>
            <person name="LaButti K."/>
            <person name="Lindquist E.A."/>
            <person name="Lipzen A."/>
            <person name="Lundell T."/>
            <person name="Morin E."/>
            <person name="Murat C."/>
            <person name="Riley R."/>
            <person name="Ohm R."/>
            <person name="Sun H."/>
            <person name="Tunlid A."/>
            <person name="Henrissat B."/>
            <person name="Grigoriev I.V."/>
            <person name="Hibbett D.S."/>
            <person name="Martin F."/>
        </authorList>
    </citation>
    <scope>NUCLEOTIDE SEQUENCE [LARGE SCALE GENOMIC DNA]</scope>
    <source>
        <strain evidence="3">Zn</strain>
    </source>
</reference>
<protein>
    <recommendedName>
        <fullName evidence="1">Heterokaryon incompatibility domain-containing protein</fullName>
    </recommendedName>
</protein>
<evidence type="ECO:0000313" key="3">
    <source>
        <dbReference type="Proteomes" id="UP000054321"/>
    </source>
</evidence>
<sequence>YETISYVWGSNDKPCSLLTPDGVVSITENLHSVLRDLRLVDRPRCLWADEICINQEDIAEKEYQVTMMADIYRFCRRVLVYLGPAAEEASLAFKYLRYYQKSRISHGILSESRLSLIQSPWFHRAWTKQEFILGR</sequence>
<accession>A0A0C3GC43</accession>
<dbReference type="InterPro" id="IPR010730">
    <property type="entry name" value="HET"/>
</dbReference>
<reference evidence="2 3" key="1">
    <citation type="submission" date="2014-04" db="EMBL/GenBank/DDBJ databases">
        <authorList>
            <consortium name="DOE Joint Genome Institute"/>
            <person name="Kuo A."/>
            <person name="Martino E."/>
            <person name="Perotto S."/>
            <person name="Kohler A."/>
            <person name="Nagy L.G."/>
            <person name="Floudas D."/>
            <person name="Copeland A."/>
            <person name="Barry K.W."/>
            <person name="Cichocki N."/>
            <person name="Veneault-Fourrey C."/>
            <person name="LaButti K."/>
            <person name="Lindquist E.A."/>
            <person name="Lipzen A."/>
            <person name="Lundell T."/>
            <person name="Morin E."/>
            <person name="Murat C."/>
            <person name="Sun H."/>
            <person name="Tunlid A."/>
            <person name="Henrissat B."/>
            <person name="Grigoriev I.V."/>
            <person name="Hibbett D.S."/>
            <person name="Martin F."/>
            <person name="Nordberg H.P."/>
            <person name="Cantor M.N."/>
            <person name="Hua S.X."/>
        </authorList>
    </citation>
    <scope>NUCLEOTIDE SEQUENCE [LARGE SCALE GENOMIC DNA]</scope>
    <source>
        <strain evidence="2 3">Zn</strain>
    </source>
</reference>
<evidence type="ECO:0000259" key="1">
    <source>
        <dbReference type="Pfam" id="PF06985"/>
    </source>
</evidence>
<gene>
    <name evidence="2" type="ORF">OIDMADRAFT_84463</name>
</gene>
<proteinExistence type="predicted"/>
<dbReference type="OrthoDB" id="3556254at2759"/>
<dbReference type="HOGENOM" id="CLU_004184_6_0_1"/>
<dbReference type="PANTHER" id="PTHR24148">
    <property type="entry name" value="ANKYRIN REPEAT DOMAIN-CONTAINING PROTEIN 39 HOMOLOG-RELATED"/>
    <property type="match status" value="1"/>
</dbReference>
<dbReference type="PANTHER" id="PTHR24148:SF82">
    <property type="entry name" value="HETEROKARYON INCOMPATIBILITY DOMAIN-CONTAINING PROTEIN"/>
    <property type="match status" value="1"/>
</dbReference>
<evidence type="ECO:0000313" key="2">
    <source>
        <dbReference type="EMBL" id="KIM93725.1"/>
    </source>
</evidence>